<evidence type="ECO:0000313" key="2">
    <source>
        <dbReference type="EMBL" id="WDD99730.1"/>
    </source>
</evidence>
<dbReference type="SMART" id="SM00062">
    <property type="entry name" value="PBPb"/>
    <property type="match status" value="1"/>
</dbReference>
<reference evidence="2 3" key="2">
    <citation type="journal article" date="2022" name="Mar. Drugs">
        <title>Bioassay-Guided Fractionation Leads to the Detection of Cholic Acid Generated by the Rare Thalassomonas sp.</title>
        <authorList>
            <person name="Pheiffer F."/>
            <person name="Schneider Y.K."/>
            <person name="Hansen E.H."/>
            <person name="Andersen J.H."/>
            <person name="Isaksson J."/>
            <person name="Busche T."/>
            <person name="R C."/>
            <person name="Kalinowski J."/>
            <person name="Zyl L.V."/>
            <person name="Trindade M."/>
        </authorList>
    </citation>
    <scope>NUCLEOTIDE SEQUENCE [LARGE SCALE GENOMIC DNA]</scope>
    <source>
        <strain evidence="2 3">A5K-106</strain>
    </source>
</reference>
<feature type="domain" description="Solute-binding protein family 3/N-terminal" evidence="1">
    <location>
        <begin position="15"/>
        <end position="240"/>
    </location>
</feature>
<reference evidence="2 3" key="1">
    <citation type="journal article" date="2015" name="Genome Announc.">
        <title>Draft Genome Sequences of Marine Isolates of Thalassomonas viridans and Thalassomonas actiniarum.</title>
        <authorList>
            <person name="Olonade I."/>
            <person name="van Zyl L.J."/>
            <person name="Trindade M."/>
        </authorList>
    </citation>
    <scope>NUCLEOTIDE SEQUENCE [LARGE SCALE GENOMIC DNA]</scope>
    <source>
        <strain evidence="2 3">A5K-106</strain>
    </source>
</reference>
<dbReference type="PANTHER" id="PTHR38834:SF3">
    <property type="entry name" value="SOLUTE-BINDING PROTEIN FAMILY 3_N-TERMINAL DOMAIN-CONTAINING PROTEIN"/>
    <property type="match status" value="1"/>
</dbReference>
<dbReference type="Proteomes" id="UP000032568">
    <property type="component" value="Chromosome"/>
</dbReference>
<dbReference type="AlphaFoldDB" id="A0AAF0C485"/>
<accession>A0AAF0C485</accession>
<dbReference type="Gene3D" id="3.40.190.10">
    <property type="entry name" value="Periplasmic binding protein-like II"/>
    <property type="match status" value="2"/>
</dbReference>
<dbReference type="PANTHER" id="PTHR38834">
    <property type="entry name" value="PERIPLASMIC SUBSTRATE BINDING PROTEIN FAMILY 3"/>
    <property type="match status" value="1"/>
</dbReference>
<sequence length="240" mass="27512">MTSLLVFTPKLLAEEIRFVTEELPPFQFTGADNRVEGAFTELVREMLKETKLAASIHIYPWARSYQTARTRANTIIFSLLRGEQREKDFHWIGKLYSLTSHLAALKSRSDIKISGLNDAKQYRVGTVRDDLAEVYLKKKGFISKKNYYASSKYSVMWGQLFNGRVDLAFTNSVLWRYEVKAEGYDPADLVLLYQIEDMASDLYMAASLGTAPDVIDKLSKALEKLKKNGQYQAILKKWQL</sequence>
<organism evidence="2 3">
    <name type="scientific">Thalassomonas actiniarum</name>
    <dbReference type="NCBI Taxonomy" id="485447"/>
    <lineage>
        <taxon>Bacteria</taxon>
        <taxon>Pseudomonadati</taxon>
        <taxon>Pseudomonadota</taxon>
        <taxon>Gammaproteobacteria</taxon>
        <taxon>Alteromonadales</taxon>
        <taxon>Colwelliaceae</taxon>
        <taxon>Thalassomonas</taxon>
    </lineage>
</organism>
<dbReference type="SUPFAM" id="SSF53850">
    <property type="entry name" value="Periplasmic binding protein-like II"/>
    <property type="match status" value="1"/>
</dbReference>
<name>A0AAF0C485_9GAMM</name>
<dbReference type="RefSeq" id="WP_044832896.1">
    <property type="nucleotide sequence ID" value="NZ_CP059735.1"/>
</dbReference>
<dbReference type="InterPro" id="IPR001638">
    <property type="entry name" value="Solute-binding_3/MltF_N"/>
</dbReference>
<protein>
    <submittedName>
        <fullName evidence="2">Transporter substrate-binding domain-containing protein</fullName>
    </submittedName>
</protein>
<dbReference type="KEGG" id="tact:SG35_003390"/>
<keyword evidence="3" id="KW-1185">Reference proteome</keyword>
<proteinExistence type="predicted"/>
<evidence type="ECO:0000313" key="3">
    <source>
        <dbReference type="Proteomes" id="UP000032568"/>
    </source>
</evidence>
<evidence type="ECO:0000259" key="1">
    <source>
        <dbReference type="SMART" id="SM00062"/>
    </source>
</evidence>
<dbReference type="Pfam" id="PF00497">
    <property type="entry name" value="SBP_bac_3"/>
    <property type="match status" value="1"/>
</dbReference>
<gene>
    <name evidence="2" type="ORF">SG35_003390</name>
</gene>
<dbReference type="EMBL" id="CP059735">
    <property type="protein sequence ID" value="WDD99730.1"/>
    <property type="molecule type" value="Genomic_DNA"/>
</dbReference>